<protein>
    <submittedName>
        <fullName evidence="2">Uncharacterized protein</fullName>
    </submittedName>
</protein>
<accession>A0A383VEF6</accession>
<sequence length="301" mass="32045">MAGRNSNSSSSSSSSSSSTAGWQILLLLALTAAAAIVSADACRASYDVKGPGKPLLFGGLMQAGRCNSGCQPRNSDWARRCQWDRHGSVWGVCSPQQAARSLAFAKTLGGGSILGMSPCDIMPYLQGRTLWLIGDSHSKVLYRALGCFLIDFHGQKECEPSSDAAAVQQLRKLPAAPGQSKCLHLLGGGRICIVHAALGTALVNNKEVAAGGVMPLLRAKFAQPQDIFYVSYGSWHGKSPAYWAALRPAMAGLAADYRATKSRFPHVLFREQPAYHKADASKQFCTPAKGERVRDLGSGFV</sequence>
<organism evidence="2 3">
    <name type="scientific">Tetradesmus obliquus</name>
    <name type="common">Green alga</name>
    <name type="synonym">Acutodesmus obliquus</name>
    <dbReference type="NCBI Taxonomy" id="3088"/>
    <lineage>
        <taxon>Eukaryota</taxon>
        <taxon>Viridiplantae</taxon>
        <taxon>Chlorophyta</taxon>
        <taxon>core chlorophytes</taxon>
        <taxon>Chlorophyceae</taxon>
        <taxon>CS clade</taxon>
        <taxon>Sphaeropleales</taxon>
        <taxon>Scenedesmaceae</taxon>
        <taxon>Tetradesmus</taxon>
    </lineage>
</organism>
<evidence type="ECO:0000256" key="1">
    <source>
        <dbReference type="SAM" id="SignalP"/>
    </source>
</evidence>
<reference evidence="2 3" key="1">
    <citation type="submission" date="2016-10" db="EMBL/GenBank/DDBJ databases">
        <authorList>
            <person name="Cai Z."/>
        </authorList>
    </citation>
    <scope>NUCLEOTIDE SEQUENCE [LARGE SCALE GENOMIC DNA]</scope>
</reference>
<keyword evidence="3" id="KW-1185">Reference proteome</keyword>
<dbReference type="AlphaFoldDB" id="A0A383VEF6"/>
<evidence type="ECO:0000313" key="2">
    <source>
        <dbReference type="EMBL" id="SZX63343.1"/>
    </source>
</evidence>
<gene>
    <name evidence="2" type="ORF">BQ4739_LOCUS3899</name>
</gene>
<feature type="chain" id="PRO_5016987802" evidence="1">
    <location>
        <begin position="40"/>
        <end position="301"/>
    </location>
</feature>
<evidence type="ECO:0000313" key="3">
    <source>
        <dbReference type="Proteomes" id="UP000256970"/>
    </source>
</evidence>
<dbReference type="EMBL" id="FNXT01000307">
    <property type="protein sequence ID" value="SZX63343.1"/>
    <property type="molecule type" value="Genomic_DNA"/>
</dbReference>
<name>A0A383VEF6_TETOB</name>
<proteinExistence type="predicted"/>
<keyword evidence="1" id="KW-0732">Signal</keyword>
<dbReference type="Proteomes" id="UP000256970">
    <property type="component" value="Unassembled WGS sequence"/>
</dbReference>
<feature type="signal peptide" evidence="1">
    <location>
        <begin position="1"/>
        <end position="39"/>
    </location>
</feature>